<evidence type="ECO:0000256" key="3">
    <source>
        <dbReference type="ARBA" id="ARBA00022840"/>
    </source>
</evidence>
<proteinExistence type="predicted"/>
<dbReference type="PANTHER" id="PTHR42788">
    <property type="entry name" value="TAURINE IMPORT ATP-BINDING PROTEIN-RELATED"/>
    <property type="match status" value="1"/>
</dbReference>
<keyword evidence="2" id="KW-0547">Nucleotide-binding</keyword>
<dbReference type="InterPro" id="IPR003593">
    <property type="entry name" value="AAA+_ATPase"/>
</dbReference>
<dbReference type="InterPro" id="IPR003439">
    <property type="entry name" value="ABC_transporter-like_ATP-bd"/>
</dbReference>
<organism evidence="5">
    <name type="scientific">marine metagenome</name>
    <dbReference type="NCBI Taxonomy" id="408172"/>
    <lineage>
        <taxon>unclassified sequences</taxon>
        <taxon>metagenomes</taxon>
        <taxon>ecological metagenomes</taxon>
    </lineage>
</organism>
<dbReference type="AlphaFoldDB" id="A0A382F1B0"/>
<dbReference type="SUPFAM" id="SSF52540">
    <property type="entry name" value="P-loop containing nucleoside triphosphate hydrolases"/>
    <property type="match status" value="1"/>
</dbReference>
<accession>A0A382F1B0</accession>
<evidence type="ECO:0000256" key="2">
    <source>
        <dbReference type="ARBA" id="ARBA00022741"/>
    </source>
</evidence>
<dbReference type="GO" id="GO:0016887">
    <property type="term" value="F:ATP hydrolysis activity"/>
    <property type="evidence" value="ECO:0007669"/>
    <property type="project" value="InterPro"/>
</dbReference>
<dbReference type="CDD" id="cd03293">
    <property type="entry name" value="ABC_NrtD_SsuB_transporters"/>
    <property type="match status" value="1"/>
</dbReference>
<dbReference type="InterPro" id="IPR050166">
    <property type="entry name" value="ABC_transporter_ATP-bind"/>
</dbReference>
<dbReference type="PANTHER" id="PTHR42788:SF13">
    <property type="entry name" value="ALIPHATIC SULFONATES IMPORT ATP-BINDING PROTEIN SSUB"/>
    <property type="match status" value="1"/>
</dbReference>
<dbReference type="PROSITE" id="PS00211">
    <property type="entry name" value="ABC_TRANSPORTER_1"/>
    <property type="match status" value="1"/>
</dbReference>
<sequence>MASDTTDTGHRTDPATCPLITVEDLQVTYYLERDDRELVAVDGVSFSVAKGEFLTILGPSGCGKTTVLNVIAGLVHPSAGRVTVDGMPVRGPGPDRAVVFQDYALLPWRTVYDNVRFGIEMVKSSRKNDKRAIEETIELVGLEEFRNSYPYELSGGMQQRVGLARALVADPQILLMDEPLGAVDALTREVMRGELERIIAETGKTVVFITHSIDEAILLGDRVVIFASNPGSVREIIPVGLSRPRHGEHTQGEQEFGELRHHIWTLLKDDAAASVRGTHG</sequence>
<evidence type="ECO:0000256" key="1">
    <source>
        <dbReference type="ARBA" id="ARBA00022448"/>
    </source>
</evidence>
<name>A0A382F1B0_9ZZZZ</name>
<dbReference type="InterPro" id="IPR027417">
    <property type="entry name" value="P-loop_NTPase"/>
</dbReference>
<dbReference type="Gene3D" id="3.40.50.300">
    <property type="entry name" value="P-loop containing nucleotide triphosphate hydrolases"/>
    <property type="match status" value="1"/>
</dbReference>
<evidence type="ECO:0000259" key="4">
    <source>
        <dbReference type="PROSITE" id="PS50893"/>
    </source>
</evidence>
<keyword evidence="1" id="KW-0813">Transport</keyword>
<dbReference type="GO" id="GO:0005524">
    <property type="term" value="F:ATP binding"/>
    <property type="evidence" value="ECO:0007669"/>
    <property type="project" value="UniProtKB-KW"/>
</dbReference>
<gene>
    <name evidence="5" type="ORF">METZ01_LOCUS208775</name>
</gene>
<dbReference type="EMBL" id="UINC01047090">
    <property type="protein sequence ID" value="SVB55921.1"/>
    <property type="molecule type" value="Genomic_DNA"/>
</dbReference>
<dbReference type="Pfam" id="PF00005">
    <property type="entry name" value="ABC_tran"/>
    <property type="match status" value="1"/>
</dbReference>
<keyword evidence="3" id="KW-0067">ATP-binding</keyword>
<protein>
    <recommendedName>
        <fullName evidence="4">ABC transporter domain-containing protein</fullName>
    </recommendedName>
</protein>
<dbReference type="PROSITE" id="PS50893">
    <property type="entry name" value="ABC_TRANSPORTER_2"/>
    <property type="match status" value="1"/>
</dbReference>
<dbReference type="SMART" id="SM00382">
    <property type="entry name" value="AAA"/>
    <property type="match status" value="1"/>
</dbReference>
<evidence type="ECO:0000313" key="5">
    <source>
        <dbReference type="EMBL" id="SVB55921.1"/>
    </source>
</evidence>
<dbReference type="InterPro" id="IPR017871">
    <property type="entry name" value="ABC_transporter-like_CS"/>
</dbReference>
<feature type="domain" description="ABC transporter" evidence="4">
    <location>
        <begin position="20"/>
        <end position="249"/>
    </location>
</feature>
<reference evidence="5" key="1">
    <citation type="submission" date="2018-05" db="EMBL/GenBank/DDBJ databases">
        <authorList>
            <person name="Lanie J.A."/>
            <person name="Ng W.-L."/>
            <person name="Kazmierczak K.M."/>
            <person name="Andrzejewski T.M."/>
            <person name="Davidsen T.M."/>
            <person name="Wayne K.J."/>
            <person name="Tettelin H."/>
            <person name="Glass J.I."/>
            <person name="Rusch D."/>
            <person name="Podicherti R."/>
            <person name="Tsui H.-C.T."/>
            <person name="Winkler M.E."/>
        </authorList>
    </citation>
    <scope>NUCLEOTIDE SEQUENCE</scope>
</reference>